<organism evidence="2 3">
    <name type="scientific">Haloarchaeobius litoreus</name>
    <dbReference type="NCBI Taxonomy" id="755306"/>
    <lineage>
        <taxon>Archaea</taxon>
        <taxon>Methanobacteriati</taxon>
        <taxon>Methanobacteriota</taxon>
        <taxon>Stenosarchaea group</taxon>
        <taxon>Halobacteria</taxon>
        <taxon>Halobacteriales</taxon>
        <taxon>Halorubellaceae</taxon>
        <taxon>Haloarchaeobius</taxon>
    </lineage>
</organism>
<comment type="caution">
    <text evidence="2">The sequence shown here is derived from an EMBL/GenBank/DDBJ whole genome shotgun (WGS) entry which is preliminary data.</text>
</comment>
<evidence type="ECO:0000313" key="2">
    <source>
        <dbReference type="EMBL" id="MFD1646210.1"/>
    </source>
</evidence>
<feature type="transmembrane region" description="Helical" evidence="1">
    <location>
        <begin position="181"/>
        <end position="203"/>
    </location>
</feature>
<accession>A0ABD6DK59</accession>
<feature type="transmembrane region" description="Helical" evidence="1">
    <location>
        <begin position="18"/>
        <end position="40"/>
    </location>
</feature>
<feature type="transmembrane region" description="Helical" evidence="1">
    <location>
        <begin position="131"/>
        <end position="150"/>
    </location>
</feature>
<dbReference type="Pfam" id="PF13197">
    <property type="entry name" value="DUF4013"/>
    <property type="match status" value="1"/>
</dbReference>
<evidence type="ECO:0000313" key="3">
    <source>
        <dbReference type="Proteomes" id="UP001597034"/>
    </source>
</evidence>
<reference evidence="2 3" key="1">
    <citation type="journal article" date="2019" name="Int. J. Syst. Evol. Microbiol.">
        <title>The Global Catalogue of Microorganisms (GCM) 10K type strain sequencing project: providing services to taxonomists for standard genome sequencing and annotation.</title>
        <authorList>
            <consortium name="The Broad Institute Genomics Platform"/>
            <consortium name="The Broad Institute Genome Sequencing Center for Infectious Disease"/>
            <person name="Wu L."/>
            <person name="Ma J."/>
        </authorList>
    </citation>
    <scope>NUCLEOTIDE SEQUENCE [LARGE SCALE GENOMIC DNA]</scope>
    <source>
        <strain evidence="2 3">CGMCC 1.10390</strain>
    </source>
</reference>
<protein>
    <submittedName>
        <fullName evidence="2">DUF4013 domain-containing protein</fullName>
    </submittedName>
</protein>
<sequence length="235" mass="24463">MVAEAFLYPFRDEADRSALAVLFACGLGTAIAGQLAVALYPATPWLVPALVTPLPLVAWAGYCRHVVAATVADRDAPLPSFGSVRDRLRDGLVLLAVTLAYLAVPAGALLVTVQGATRIDPATITLETGTVVLLGSTLTMFVALAVGYVYPAVVARRLDREDAPLFHPGGLLYVIRNPSYLVAWAAAMVVAFVGFGVSGQLFGGRGVPGLLAGLVAVYASVVAARLVGIGYVRSR</sequence>
<dbReference type="AlphaFoldDB" id="A0ABD6DK59"/>
<name>A0ABD6DK59_9EURY</name>
<evidence type="ECO:0000256" key="1">
    <source>
        <dbReference type="SAM" id="Phobius"/>
    </source>
</evidence>
<proteinExistence type="predicted"/>
<feature type="transmembrane region" description="Helical" evidence="1">
    <location>
        <begin position="46"/>
        <end position="71"/>
    </location>
</feature>
<dbReference type="InterPro" id="IPR025098">
    <property type="entry name" value="DUF4013"/>
</dbReference>
<dbReference type="EMBL" id="JBHUDO010000002">
    <property type="protein sequence ID" value="MFD1646210.1"/>
    <property type="molecule type" value="Genomic_DNA"/>
</dbReference>
<keyword evidence="1" id="KW-0472">Membrane</keyword>
<feature type="transmembrane region" description="Helical" evidence="1">
    <location>
        <begin position="209"/>
        <end position="232"/>
    </location>
</feature>
<keyword evidence="1" id="KW-0812">Transmembrane</keyword>
<dbReference type="Proteomes" id="UP001597034">
    <property type="component" value="Unassembled WGS sequence"/>
</dbReference>
<feature type="transmembrane region" description="Helical" evidence="1">
    <location>
        <begin position="92"/>
        <end position="111"/>
    </location>
</feature>
<dbReference type="RefSeq" id="WP_256398269.1">
    <property type="nucleotide sequence ID" value="NZ_JANHJR010000001.1"/>
</dbReference>
<gene>
    <name evidence="2" type="ORF">ACFSBL_11000</name>
</gene>
<keyword evidence="3" id="KW-1185">Reference proteome</keyword>
<keyword evidence="1" id="KW-1133">Transmembrane helix</keyword>